<gene>
    <name evidence="2" type="ORF">SHEWBE_1614</name>
</gene>
<evidence type="ECO:0000313" key="2">
    <source>
        <dbReference type="EMBL" id="SQH75580.1"/>
    </source>
</evidence>
<reference evidence="3" key="1">
    <citation type="submission" date="2018-06" db="EMBL/GenBank/DDBJ databases">
        <authorList>
            <person name="Cea G.-C."/>
            <person name="William W."/>
        </authorList>
    </citation>
    <scope>NUCLEOTIDE SEQUENCE [LARGE SCALE GENOMIC DNA]</scope>
    <source>
        <strain evidence="3">DB21MT-2</strain>
    </source>
</reference>
<evidence type="ECO:0000256" key="1">
    <source>
        <dbReference type="SAM" id="Phobius"/>
    </source>
</evidence>
<dbReference type="EMBL" id="LS483452">
    <property type="protein sequence ID" value="SQH75580.1"/>
    <property type="molecule type" value="Genomic_DNA"/>
</dbReference>
<protein>
    <submittedName>
        <fullName evidence="2">Uncharacterized protein</fullName>
    </submittedName>
</protein>
<evidence type="ECO:0000313" key="3">
    <source>
        <dbReference type="Proteomes" id="UP000250123"/>
    </source>
</evidence>
<dbReference type="KEGG" id="sbk:SHEWBE_1614"/>
<keyword evidence="1" id="KW-0812">Transmembrane</keyword>
<name>A0A330M3H0_9GAMM</name>
<feature type="transmembrane region" description="Helical" evidence="1">
    <location>
        <begin position="7"/>
        <end position="28"/>
    </location>
</feature>
<sequence>MDIITNGYLFLLIKVIIWLFYPKLIYYMSFAAASAL</sequence>
<keyword evidence="1" id="KW-0472">Membrane</keyword>
<organism evidence="2 3">
    <name type="scientific">Shewanella benthica</name>
    <dbReference type="NCBI Taxonomy" id="43661"/>
    <lineage>
        <taxon>Bacteria</taxon>
        <taxon>Pseudomonadati</taxon>
        <taxon>Pseudomonadota</taxon>
        <taxon>Gammaproteobacteria</taxon>
        <taxon>Alteromonadales</taxon>
        <taxon>Shewanellaceae</taxon>
        <taxon>Shewanella</taxon>
    </lineage>
</organism>
<keyword evidence="1" id="KW-1133">Transmembrane helix</keyword>
<dbReference type="Proteomes" id="UP000250123">
    <property type="component" value="Chromosome SHEWBE"/>
</dbReference>
<accession>A0A330M3H0</accession>
<proteinExistence type="predicted"/>
<dbReference type="AlphaFoldDB" id="A0A330M3H0"/>